<accession>A0A8X6R093</accession>
<feature type="region of interest" description="Disordered" evidence="1">
    <location>
        <begin position="10"/>
        <end position="60"/>
    </location>
</feature>
<dbReference type="AlphaFoldDB" id="A0A8X6R093"/>
<reference evidence="2" key="1">
    <citation type="submission" date="2020-08" db="EMBL/GenBank/DDBJ databases">
        <title>Multicomponent nature underlies the extraordinary mechanical properties of spider dragline silk.</title>
        <authorList>
            <person name="Kono N."/>
            <person name="Nakamura H."/>
            <person name="Mori M."/>
            <person name="Yoshida Y."/>
            <person name="Ohtoshi R."/>
            <person name="Malay A.D."/>
            <person name="Moran D.A.P."/>
            <person name="Tomita M."/>
            <person name="Numata K."/>
            <person name="Arakawa K."/>
        </authorList>
    </citation>
    <scope>NUCLEOTIDE SEQUENCE</scope>
</reference>
<feature type="compositionally biased region" description="Basic and acidic residues" evidence="1">
    <location>
        <begin position="32"/>
        <end position="44"/>
    </location>
</feature>
<dbReference type="Proteomes" id="UP000887013">
    <property type="component" value="Unassembled WGS sequence"/>
</dbReference>
<comment type="caution">
    <text evidence="2">The sequence shown here is derived from an EMBL/GenBank/DDBJ whole genome shotgun (WGS) entry which is preliminary data.</text>
</comment>
<gene>
    <name evidence="2" type="ORF">NPIL_621701</name>
</gene>
<name>A0A8X6R093_NEPPI</name>
<dbReference type="EMBL" id="BMAW01040927">
    <property type="protein sequence ID" value="GFU61604.1"/>
    <property type="molecule type" value="Genomic_DNA"/>
</dbReference>
<evidence type="ECO:0000256" key="1">
    <source>
        <dbReference type="SAM" id="MobiDB-lite"/>
    </source>
</evidence>
<protein>
    <submittedName>
        <fullName evidence="2">Uncharacterized protein</fullName>
    </submittedName>
</protein>
<dbReference type="OrthoDB" id="10599517at2759"/>
<evidence type="ECO:0000313" key="3">
    <source>
        <dbReference type="Proteomes" id="UP000887013"/>
    </source>
</evidence>
<sequence>MQNNRIIYNIWNHQNRARNPPESIQKNTPTPLEKKQGRGRDENVRRRRRTPLPHNKHEPRSCPLSLFCNARNDNFGISKWQQQLQVVCSKSRLEWEAIERDLCW</sequence>
<keyword evidence="3" id="KW-1185">Reference proteome</keyword>
<organism evidence="2 3">
    <name type="scientific">Nephila pilipes</name>
    <name type="common">Giant wood spider</name>
    <name type="synonym">Nephila maculata</name>
    <dbReference type="NCBI Taxonomy" id="299642"/>
    <lineage>
        <taxon>Eukaryota</taxon>
        <taxon>Metazoa</taxon>
        <taxon>Ecdysozoa</taxon>
        <taxon>Arthropoda</taxon>
        <taxon>Chelicerata</taxon>
        <taxon>Arachnida</taxon>
        <taxon>Araneae</taxon>
        <taxon>Araneomorphae</taxon>
        <taxon>Entelegynae</taxon>
        <taxon>Araneoidea</taxon>
        <taxon>Nephilidae</taxon>
        <taxon>Nephila</taxon>
    </lineage>
</organism>
<evidence type="ECO:0000313" key="2">
    <source>
        <dbReference type="EMBL" id="GFU61604.1"/>
    </source>
</evidence>
<proteinExistence type="predicted"/>